<comment type="subunit">
    <text evidence="3">Homotrimer.</text>
</comment>
<dbReference type="Pfam" id="PF01081">
    <property type="entry name" value="Aldolase"/>
    <property type="match status" value="1"/>
</dbReference>
<dbReference type="AlphaFoldDB" id="A0A016XFU1"/>
<dbReference type="OrthoDB" id="8590323at2"/>
<dbReference type="InterPro" id="IPR000887">
    <property type="entry name" value="Aldlse_KDPG_KHG"/>
</dbReference>
<dbReference type="CDD" id="cd00452">
    <property type="entry name" value="KDPG_aldolase"/>
    <property type="match status" value="1"/>
</dbReference>
<keyword evidence="5" id="KW-0119">Carbohydrate metabolism</keyword>
<dbReference type="eggNOG" id="COG0800">
    <property type="taxonomic scope" value="Bacteria"/>
</dbReference>
<dbReference type="Proteomes" id="UP000023268">
    <property type="component" value="Unassembled WGS sequence"/>
</dbReference>
<proteinExistence type="inferred from homology"/>
<evidence type="ECO:0000313" key="7">
    <source>
        <dbReference type="Proteomes" id="UP000023268"/>
    </source>
</evidence>
<comment type="pathway">
    <text evidence="1">Carbohydrate acid metabolism.</text>
</comment>
<gene>
    <name evidence="6" type="ORF">AZ34_06260</name>
</gene>
<keyword evidence="4" id="KW-0456">Lyase</keyword>
<dbReference type="SUPFAM" id="SSF51569">
    <property type="entry name" value="Aldolase"/>
    <property type="match status" value="1"/>
</dbReference>
<dbReference type="NCBIfam" id="NF006600">
    <property type="entry name" value="PRK09140.1"/>
    <property type="match status" value="1"/>
</dbReference>
<dbReference type="PANTHER" id="PTHR30246:SF1">
    <property type="entry name" value="2-DEHYDRO-3-DEOXY-6-PHOSPHOGALACTONATE ALDOLASE-RELATED"/>
    <property type="match status" value="1"/>
</dbReference>
<comment type="similarity">
    <text evidence="2">Belongs to the KHG/KDPG aldolase family.</text>
</comment>
<evidence type="ECO:0000256" key="2">
    <source>
        <dbReference type="ARBA" id="ARBA00006906"/>
    </source>
</evidence>
<evidence type="ECO:0000256" key="3">
    <source>
        <dbReference type="ARBA" id="ARBA00011233"/>
    </source>
</evidence>
<dbReference type="RefSeq" id="WP_035605977.1">
    <property type="nucleotide sequence ID" value="NZ_JEMG01000001.1"/>
</dbReference>
<evidence type="ECO:0000256" key="5">
    <source>
        <dbReference type="ARBA" id="ARBA00023277"/>
    </source>
</evidence>
<evidence type="ECO:0000313" key="6">
    <source>
        <dbReference type="EMBL" id="EYC50706.1"/>
    </source>
</evidence>
<sequence>MKHPALHTALAQCGLIAILRGLRPVEAARIGLALYDAGLRLIEVPLNSPDPLESIRALRIGLPLDCLIGAGTVIDPADCARIHRAGGEFIVMPHSDAAVIRAAQAAGLACCPGVATLTEAYAALAAGADALKLFPAEQLSPKVLQAWRSVLRPPVALLPVGGITPAHLNAYVQAGASGFGLGSALYKPGFDAMEVGRRARDFVAAWRETRGEHEIQA</sequence>
<name>A0A016XFU1_9BURK</name>
<organism evidence="6 7">
    <name type="scientific">Hylemonella gracilis str. Niagara R</name>
    <dbReference type="NCBI Taxonomy" id="1458275"/>
    <lineage>
        <taxon>Bacteria</taxon>
        <taxon>Pseudomonadati</taxon>
        <taxon>Pseudomonadota</taxon>
        <taxon>Betaproteobacteria</taxon>
        <taxon>Burkholderiales</taxon>
        <taxon>Comamonadaceae</taxon>
        <taxon>Hylemonella</taxon>
    </lineage>
</organism>
<dbReference type="Gene3D" id="3.20.20.70">
    <property type="entry name" value="Aldolase class I"/>
    <property type="match status" value="1"/>
</dbReference>
<evidence type="ECO:0000256" key="4">
    <source>
        <dbReference type="ARBA" id="ARBA00023239"/>
    </source>
</evidence>
<dbReference type="STRING" id="1458275.AZ34_06260"/>
<dbReference type="GO" id="GO:0016829">
    <property type="term" value="F:lyase activity"/>
    <property type="evidence" value="ECO:0007669"/>
    <property type="project" value="UniProtKB-KW"/>
</dbReference>
<dbReference type="EMBL" id="JEMG01000001">
    <property type="protein sequence ID" value="EYC50706.1"/>
    <property type="molecule type" value="Genomic_DNA"/>
</dbReference>
<dbReference type="InterPro" id="IPR013785">
    <property type="entry name" value="Aldolase_TIM"/>
</dbReference>
<evidence type="ECO:0000256" key="1">
    <source>
        <dbReference type="ARBA" id="ARBA00004761"/>
    </source>
</evidence>
<accession>A0A016XFU1</accession>
<comment type="caution">
    <text evidence="6">The sequence shown here is derived from an EMBL/GenBank/DDBJ whole genome shotgun (WGS) entry which is preliminary data.</text>
</comment>
<dbReference type="PANTHER" id="PTHR30246">
    <property type="entry name" value="2-KETO-3-DEOXY-6-PHOSPHOGLUCONATE ALDOLASE"/>
    <property type="match status" value="1"/>
</dbReference>
<protein>
    <submittedName>
        <fullName evidence="6">2-dehydro-3-deoxy-6-phosphogalactonate aldolase</fullName>
    </submittedName>
</protein>
<reference evidence="6 7" key="1">
    <citation type="submission" date="2014-02" db="EMBL/GenBank/DDBJ databases">
        <title>Draft Genome of Hylemonella gracilis isolated from the Niagara River.</title>
        <authorList>
            <person name="Pawlowski D.R."/>
            <person name="Koudelka G.B."/>
        </authorList>
    </citation>
    <scope>NUCLEOTIDE SEQUENCE [LARGE SCALE GENOMIC DNA]</scope>
    <source>
        <strain evidence="6 7">Niagara R</strain>
    </source>
</reference>